<evidence type="ECO:0000256" key="5">
    <source>
        <dbReference type="ARBA" id="ARBA00022840"/>
    </source>
</evidence>
<dbReference type="SUPFAM" id="SSF142764">
    <property type="entry name" value="YgbK-like"/>
    <property type="match status" value="1"/>
</dbReference>
<comment type="catalytic activity">
    <reaction evidence="7">
        <text>3-dehydro-L-erythronate + ATP = 3-dehydro-4-O-phospho-L-erythronate + ADP + H(+)</text>
        <dbReference type="Rhea" id="RHEA:52552"/>
        <dbReference type="ChEBI" id="CHEBI:15378"/>
        <dbReference type="ChEBI" id="CHEBI:30616"/>
        <dbReference type="ChEBI" id="CHEBI:136592"/>
        <dbReference type="ChEBI" id="CHEBI:136670"/>
        <dbReference type="ChEBI" id="CHEBI:456216"/>
        <dbReference type="EC" id="2.7.1.217"/>
    </reaction>
</comment>
<dbReference type="InterPro" id="IPR050007">
    <property type="entry name" value="OtnK"/>
</dbReference>
<dbReference type="InterPro" id="IPR031475">
    <property type="entry name" value="NBD_C"/>
</dbReference>
<evidence type="ECO:0000256" key="12">
    <source>
        <dbReference type="ARBA" id="ARBA00041377"/>
    </source>
</evidence>
<comment type="function">
    <text evidence="9">Catalyzes the ATP-dependent phosphorylation of 3-oxo-tetronate to 3-oxo-tetronate 4-phosphate.</text>
</comment>
<dbReference type="InterPro" id="IPR037051">
    <property type="entry name" value="4-carb_acid_sugar_kinase_N_sf"/>
</dbReference>
<dbReference type="AlphaFoldDB" id="A0A4V1RI51"/>
<dbReference type="NCBIfam" id="NF043035">
    <property type="entry name" value="OxoTetrKin"/>
    <property type="match status" value="1"/>
</dbReference>
<protein>
    <recommendedName>
        <fullName evidence="11">3-oxo-tetronate kinase</fullName>
        <ecNumber evidence="10">2.7.1.217</ecNumber>
    </recommendedName>
    <alternativeName>
        <fullName evidence="12">3-dehydrotetronate 4-kinase</fullName>
    </alternativeName>
</protein>
<dbReference type="GO" id="GO:0005524">
    <property type="term" value="F:ATP binding"/>
    <property type="evidence" value="ECO:0007669"/>
    <property type="project" value="UniProtKB-KW"/>
</dbReference>
<comment type="catalytic activity">
    <reaction evidence="8">
        <text>3-dehydro-D-erythronate + ATP = 3-dehydro-4-O-phospho-D-erythronate + ADP + H(+)</text>
        <dbReference type="Rhea" id="RHEA:52556"/>
        <dbReference type="ChEBI" id="CHEBI:15378"/>
        <dbReference type="ChEBI" id="CHEBI:30616"/>
        <dbReference type="ChEBI" id="CHEBI:57958"/>
        <dbReference type="ChEBI" id="CHEBI:136593"/>
        <dbReference type="ChEBI" id="CHEBI:456216"/>
        <dbReference type="EC" id="2.7.1.217"/>
    </reaction>
</comment>
<dbReference type="InterPro" id="IPR042213">
    <property type="entry name" value="NBD_C_sf"/>
</dbReference>
<dbReference type="Pfam" id="PF17042">
    <property type="entry name" value="NBD_C"/>
    <property type="match status" value="1"/>
</dbReference>
<gene>
    <name evidence="15" type="ORF">D3272_21925</name>
</gene>
<evidence type="ECO:0000256" key="10">
    <source>
        <dbReference type="ARBA" id="ARBA00039095"/>
    </source>
</evidence>
<dbReference type="Proteomes" id="UP000289411">
    <property type="component" value="Unassembled WGS sequence"/>
</dbReference>
<evidence type="ECO:0000256" key="2">
    <source>
        <dbReference type="ARBA" id="ARBA00022679"/>
    </source>
</evidence>
<evidence type="ECO:0000256" key="8">
    <source>
        <dbReference type="ARBA" id="ARBA00036346"/>
    </source>
</evidence>
<evidence type="ECO:0000256" key="1">
    <source>
        <dbReference type="ARBA" id="ARBA00005715"/>
    </source>
</evidence>
<accession>A0A4V1RI51</accession>
<organism evidence="15 16">
    <name type="scientific">Lichenibacterium ramalinae</name>
    <dbReference type="NCBI Taxonomy" id="2316527"/>
    <lineage>
        <taxon>Bacteria</taxon>
        <taxon>Pseudomonadati</taxon>
        <taxon>Pseudomonadota</taxon>
        <taxon>Alphaproteobacteria</taxon>
        <taxon>Hyphomicrobiales</taxon>
        <taxon>Lichenihabitantaceae</taxon>
        <taxon>Lichenibacterium</taxon>
    </lineage>
</organism>
<feature type="domain" description="Four-carbon acid sugar kinase nucleotide binding" evidence="14">
    <location>
        <begin position="258"/>
        <end position="416"/>
    </location>
</feature>
<dbReference type="InterPro" id="IPR010737">
    <property type="entry name" value="4-carb_acid_sugar_kinase_N"/>
</dbReference>
<reference evidence="15 16" key="1">
    <citation type="submission" date="2018-09" db="EMBL/GenBank/DDBJ databases">
        <authorList>
            <person name="Grouzdev D.S."/>
            <person name="Krutkina M.S."/>
        </authorList>
    </citation>
    <scope>NUCLEOTIDE SEQUENCE [LARGE SCALE GENOMIC DNA]</scope>
    <source>
        <strain evidence="15 16">RmlP001</strain>
    </source>
</reference>
<evidence type="ECO:0000256" key="3">
    <source>
        <dbReference type="ARBA" id="ARBA00022741"/>
    </source>
</evidence>
<proteinExistence type="inferred from homology"/>
<evidence type="ECO:0000256" key="11">
    <source>
        <dbReference type="ARBA" id="ARBA00039461"/>
    </source>
</evidence>
<comment type="similarity">
    <text evidence="1">Belongs to the four-carbon acid sugar kinase family.</text>
</comment>
<comment type="caution">
    <text evidence="15">The sequence shown here is derived from an EMBL/GenBank/DDBJ whole genome shotgun (WGS) entry which is preliminary data.</text>
</comment>
<dbReference type="EMBL" id="QYBC01000021">
    <property type="protein sequence ID" value="RYB02337.1"/>
    <property type="molecule type" value="Genomic_DNA"/>
</dbReference>
<dbReference type="OrthoDB" id="191465at2"/>
<evidence type="ECO:0000259" key="13">
    <source>
        <dbReference type="Pfam" id="PF07005"/>
    </source>
</evidence>
<evidence type="ECO:0000256" key="7">
    <source>
        <dbReference type="ARBA" id="ARBA00035898"/>
    </source>
</evidence>
<name>A0A4V1RI51_9HYPH</name>
<sequence>MSLLLGAVADDYTGASDLAGTFAGAGLRVVQTIGVPPGDLALPEVDAVVVALKSRSVPAERAVALSRAADAWLRERGAPHVLFKVCSTFDSTDAGNIGPVTEALAARTGAVPLVCPAFPRNRRTVYRGHLFVGDDRLDESPLKDHPLNPMRDSSLVRTLARQSTRPVGLVALETVEAGVEAVLERLALLAEDGCGSAVIDAVLDRHLDVLGRAALAGPLSTGASGLGLGLARAVAGQGRAGPAEAPRPGRDAGTPGTLMLAGSCSAATLGQIDRAEASGVPVLHLDVAALLAGGGTAEALAWARQRLASGPALLATSRPPAEVAALQARFGAAAVSERLEQALAEIAAALADDGLSRLVVAGGETSGAVVDRLGFQAFALGPEIAPGVPLLEAVGARHAGLSLALKSGNFGGPDFFADAARA</sequence>
<evidence type="ECO:0000259" key="14">
    <source>
        <dbReference type="Pfam" id="PF17042"/>
    </source>
</evidence>
<evidence type="ECO:0000256" key="6">
    <source>
        <dbReference type="ARBA" id="ARBA00023277"/>
    </source>
</evidence>
<keyword evidence="6" id="KW-0119">Carbohydrate metabolism</keyword>
<dbReference type="Pfam" id="PF07005">
    <property type="entry name" value="SBD_N"/>
    <property type="match status" value="1"/>
</dbReference>
<evidence type="ECO:0000256" key="4">
    <source>
        <dbReference type="ARBA" id="ARBA00022777"/>
    </source>
</evidence>
<evidence type="ECO:0000256" key="9">
    <source>
        <dbReference type="ARBA" id="ARBA00037335"/>
    </source>
</evidence>
<dbReference type="Gene3D" id="3.40.50.10840">
    <property type="entry name" value="Putative sugar-binding, N-terminal domain"/>
    <property type="match status" value="1"/>
</dbReference>
<keyword evidence="16" id="KW-1185">Reference proteome</keyword>
<dbReference type="Gene3D" id="3.40.980.20">
    <property type="entry name" value="Four-carbon acid sugar kinase, nucleotide binding domain"/>
    <property type="match status" value="1"/>
</dbReference>
<dbReference type="EC" id="2.7.1.217" evidence="10"/>
<evidence type="ECO:0000313" key="15">
    <source>
        <dbReference type="EMBL" id="RYB02337.1"/>
    </source>
</evidence>
<keyword evidence="5" id="KW-0067">ATP-binding</keyword>
<reference evidence="15 16" key="2">
    <citation type="submission" date="2019-02" db="EMBL/GenBank/DDBJ databases">
        <title>'Lichenibacterium ramalinii' gen. nov. sp. nov., 'Lichenibacterium minor' gen. nov. sp. nov.</title>
        <authorList>
            <person name="Pankratov T."/>
        </authorList>
    </citation>
    <scope>NUCLEOTIDE SEQUENCE [LARGE SCALE GENOMIC DNA]</scope>
    <source>
        <strain evidence="15 16">RmlP001</strain>
    </source>
</reference>
<feature type="domain" description="Four-carbon acid sugar kinase N-terminal" evidence="13">
    <location>
        <begin position="5"/>
        <end position="228"/>
    </location>
</feature>
<keyword evidence="3" id="KW-0547">Nucleotide-binding</keyword>
<keyword evidence="2" id="KW-0808">Transferase</keyword>
<evidence type="ECO:0000313" key="16">
    <source>
        <dbReference type="Proteomes" id="UP000289411"/>
    </source>
</evidence>
<dbReference type="RefSeq" id="WP_129221348.1">
    <property type="nucleotide sequence ID" value="NZ_QYBC01000021.1"/>
</dbReference>
<dbReference type="GO" id="GO:0016301">
    <property type="term" value="F:kinase activity"/>
    <property type="evidence" value="ECO:0007669"/>
    <property type="project" value="UniProtKB-KW"/>
</dbReference>
<keyword evidence="4 15" id="KW-0418">Kinase</keyword>